<sequence length="1242" mass="124648">MTSTDDSGAAEEVAALKTAAARVASASELAQRIVKVSDARVAREWSAATAALTAAADRHEVSIAKIVLGGVGGDTSVSTALATAEAAAIAAKAAVRCGGSMSLGGAATARALVAAFDDALMQVEHCLAAAHAEGAKRALKARLGHQRSAATAALAAATDRHTGAVARAVIGGNSDDASVATALTAAQAAAEAADAAVRCDGPTSLTGAAAARVLIGTFDDTITEIEQRIAAAHTEGARRVLEAHLAHHRSAATAALAAAADRHNAAVATAVLSGFSSDPAVVLALSEAQAAAVDVDAGVRCGGLKSLRAAAAARVRVDAFDNVIARAEFCIDAARAEGAKRALEARLAQQRSAATALLAAATDRYQLTVGAAVLSGVSGDAAVATALVAAEAAAAARKKLSDAAGAKWAAKEAATVRAAASEAVLRVTVDELQAASAVAAPGNLSAAADVVTAADEAVPSHAAEHLGDIAAATAAAATTDGAAAITAASAAAIASSAVTEDAALSRTAKVLQPADAGAGTPCRLSTVANFPSAQRSQAVDLAAQGGVEHVADAGQRESRRCQRRQPEQRHRGAGNLHHFRRRRRLYRYQHAQEALDGRPNAIQRGAANAPERASGCAPPQELSAVDTLAVAIEQLTRGAAAHSRSSAVMPDVLSAAADVAAAGAAPAECGGVRSAANELVLGVAGGGAGDVTAQLQATLNATLHQAGEMVDGRGAVPAMLPFWVLLCVPVLLLGACLRRWHRRPPTVPGHSGNALTAPMQAPVGSAALASSYGQQAQSQAIVATFGPLPAAAGLAPILLVVETKSNGDVTREVSGLATVLARRMPRCQLFHSAAVDCTLCNGAVCTTWYMFLTLTILLRSSRAAAWARARYRMEATVRRSLAATAARSGALVGRDALSAILAEFNRLWGMAVGLPRRWRRQRPVPLLTNARGLRQLVEGVMRRVEGAPGSSNERRSNALLARVLRQLVEGVVLRPLGALGSRRTRRSDALLNGSAPATAPASPRSGALTPQSTPPGILREAPSLLPPPGDTRNEAPSPLRSPSPTATPAPPHGGALSPTSPRNGAPPPPALHRKLSSPPRPPNKAPSPPPVCGGALSTARGPGGALPPAGANKSPPTRQTPKASVACVNTATSASPAVVQNAPAQLAAAQLDDNRCRAPASGASLSPATAQHRADDTVPSGAAPSHDCDGFVDAGSDVRSGVCVVTEVADAQGTEGDIIAVAAIGVDSAAVSGTAAASGSAA</sequence>
<feature type="compositionally biased region" description="Polar residues" evidence="1">
    <location>
        <begin position="1114"/>
        <end position="1127"/>
    </location>
</feature>
<feature type="compositionally biased region" description="Low complexity" evidence="1">
    <location>
        <begin position="994"/>
        <end position="1007"/>
    </location>
</feature>
<keyword evidence="2" id="KW-0472">Membrane</keyword>
<organism evidence="3 4">
    <name type="scientific">Tribonema minus</name>
    <dbReference type="NCBI Taxonomy" id="303371"/>
    <lineage>
        <taxon>Eukaryota</taxon>
        <taxon>Sar</taxon>
        <taxon>Stramenopiles</taxon>
        <taxon>Ochrophyta</taxon>
        <taxon>PX clade</taxon>
        <taxon>Xanthophyceae</taxon>
        <taxon>Tribonematales</taxon>
        <taxon>Tribonemataceae</taxon>
        <taxon>Tribonema</taxon>
    </lineage>
</organism>
<evidence type="ECO:0000313" key="4">
    <source>
        <dbReference type="Proteomes" id="UP000664859"/>
    </source>
</evidence>
<evidence type="ECO:0000313" key="3">
    <source>
        <dbReference type="EMBL" id="KAG5185540.1"/>
    </source>
</evidence>
<keyword evidence="2" id="KW-0812">Transmembrane</keyword>
<keyword evidence="2" id="KW-1133">Transmembrane helix</keyword>
<feature type="compositionally biased region" description="Pro residues" evidence="1">
    <location>
        <begin position="1039"/>
        <end position="1051"/>
    </location>
</feature>
<evidence type="ECO:0000256" key="1">
    <source>
        <dbReference type="SAM" id="MobiDB-lite"/>
    </source>
</evidence>
<feature type="region of interest" description="Disordered" evidence="1">
    <location>
        <begin position="551"/>
        <end position="573"/>
    </location>
</feature>
<gene>
    <name evidence="3" type="ORF">JKP88DRAFT_254889</name>
</gene>
<accession>A0A835Z5S5</accession>
<feature type="transmembrane region" description="Helical" evidence="2">
    <location>
        <begin position="829"/>
        <end position="851"/>
    </location>
</feature>
<dbReference type="EMBL" id="JAFCMP010000127">
    <property type="protein sequence ID" value="KAG5185540.1"/>
    <property type="molecule type" value="Genomic_DNA"/>
</dbReference>
<keyword evidence="4" id="KW-1185">Reference proteome</keyword>
<protein>
    <submittedName>
        <fullName evidence="3">Uncharacterized protein</fullName>
    </submittedName>
</protein>
<evidence type="ECO:0000256" key="2">
    <source>
        <dbReference type="SAM" id="Phobius"/>
    </source>
</evidence>
<comment type="caution">
    <text evidence="3">The sequence shown here is derived from an EMBL/GenBank/DDBJ whole genome shotgun (WGS) entry which is preliminary data.</text>
</comment>
<proteinExistence type="predicted"/>
<reference evidence="3" key="1">
    <citation type="submission" date="2021-02" db="EMBL/GenBank/DDBJ databases">
        <title>First Annotated Genome of the Yellow-green Alga Tribonema minus.</title>
        <authorList>
            <person name="Mahan K.M."/>
        </authorList>
    </citation>
    <scope>NUCLEOTIDE SEQUENCE</scope>
    <source>
        <strain evidence="3">UTEX B ZZ1240</strain>
    </source>
</reference>
<name>A0A835Z5S5_9STRA</name>
<dbReference type="AlphaFoldDB" id="A0A835Z5S5"/>
<feature type="region of interest" description="Disordered" evidence="1">
    <location>
        <begin position="984"/>
        <end position="1127"/>
    </location>
</feature>
<feature type="transmembrane region" description="Helical" evidence="2">
    <location>
        <begin position="718"/>
        <end position="737"/>
    </location>
</feature>
<feature type="region of interest" description="Disordered" evidence="1">
    <location>
        <begin position="1155"/>
        <end position="1185"/>
    </location>
</feature>
<feature type="compositionally biased region" description="Basic and acidic residues" evidence="1">
    <location>
        <begin position="551"/>
        <end position="570"/>
    </location>
</feature>
<dbReference type="Proteomes" id="UP000664859">
    <property type="component" value="Unassembled WGS sequence"/>
</dbReference>
<feature type="compositionally biased region" description="Pro residues" evidence="1">
    <location>
        <begin position="1078"/>
        <end position="1091"/>
    </location>
</feature>